<dbReference type="EMBL" id="QZAJ01000432">
    <property type="protein sequence ID" value="THW10306.1"/>
    <property type="molecule type" value="Genomic_DNA"/>
</dbReference>
<dbReference type="Pfam" id="PF26113">
    <property type="entry name" value="GH16_XgeA"/>
    <property type="match status" value="1"/>
</dbReference>
<dbReference type="PANTHER" id="PTHR10963:SF24">
    <property type="entry name" value="GLYCOSIDASE C21B10.07-RELATED"/>
    <property type="match status" value="1"/>
</dbReference>
<name>A0A4S8ZR73_AURPU</name>
<dbReference type="PANTHER" id="PTHR10963">
    <property type="entry name" value="GLYCOSYL HYDROLASE-RELATED"/>
    <property type="match status" value="1"/>
</dbReference>
<dbReference type="InterPro" id="IPR000757">
    <property type="entry name" value="Beta-glucanase-like"/>
</dbReference>
<sequence length="347" mass="37299">MFTKYFATAALAATTALGNSYQLVEESRGVTFFDNFDFQTDSSPTHGTSKYMPRAYAAQHKLIGVVNNNGSADPSAYIGVGSTNVTEARLSIRLESKNSYNHALVLADIKHMPSGPGLWPALWMVNPTNWPAGGEIDIIEQVNNNPYNTATLHTSANCAITGDYIRSGQSDLFSGTLETPDCDVNSPLQSKNAGCGIRAPENDTYTVGNESCVHSTAGSGFNAQGGGVYATLWTSAGVSVYFFPREYIPSDIKANKPDPSTWTSKPQAVFSGNGCNFDSHLKDMKLVINTELCGDWAGNTWEQDGAAAETGVKTCAEYVQNNPQAFKTAYWLINSISIFSNETVGAN</sequence>
<evidence type="ECO:0000313" key="2">
    <source>
        <dbReference type="EMBL" id="THW10306.1"/>
    </source>
</evidence>
<dbReference type="PROSITE" id="PS51762">
    <property type="entry name" value="GH16_2"/>
    <property type="match status" value="1"/>
</dbReference>
<dbReference type="SUPFAM" id="SSF49899">
    <property type="entry name" value="Concanavalin A-like lectins/glucanases"/>
    <property type="match status" value="1"/>
</dbReference>
<dbReference type="EMBL" id="QZBJ01000047">
    <property type="protein sequence ID" value="THY72404.1"/>
    <property type="molecule type" value="Genomic_DNA"/>
</dbReference>
<gene>
    <name evidence="4" type="ORF">D6C94_06787</name>
    <name evidence="3" type="ORF">D6D20_01695</name>
    <name evidence="2" type="ORF">D6D24_08065</name>
</gene>
<evidence type="ECO:0000313" key="6">
    <source>
        <dbReference type="Proteomes" id="UP000308014"/>
    </source>
</evidence>
<dbReference type="Proteomes" id="UP000305064">
    <property type="component" value="Unassembled WGS sequence"/>
</dbReference>
<dbReference type="AlphaFoldDB" id="A0A4S8ZR73"/>
<evidence type="ECO:0000313" key="4">
    <source>
        <dbReference type="EMBL" id="THY72404.1"/>
    </source>
</evidence>
<dbReference type="EMBL" id="QZAN01000010">
    <property type="protein sequence ID" value="THW65987.1"/>
    <property type="molecule type" value="Genomic_DNA"/>
</dbReference>
<proteinExistence type="predicted"/>
<dbReference type="GO" id="GO:0004553">
    <property type="term" value="F:hydrolase activity, hydrolyzing O-glycosyl compounds"/>
    <property type="evidence" value="ECO:0007669"/>
    <property type="project" value="InterPro"/>
</dbReference>
<evidence type="ECO:0000259" key="1">
    <source>
        <dbReference type="PROSITE" id="PS51762"/>
    </source>
</evidence>
<dbReference type="Proteomes" id="UP000310421">
    <property type="component" value="Unassembled WGS sequence"/>
</dbReference>
<comment type="caution">
    <text evidence="2">The sequence shown here is derived from an EMBL/GenBank/DDBJ whole genome shotgun (WGS) entry which is preliminary data.</text>
</comment>
<dbReference type="CDD" id="cd02181">
    <property type="entry name" value="GH16_fungal_Lam16A_glucanase"/>
    <property type="match status" value="1"/>
</dbReference>
<dbReference type="InterPro" id="IPR013320">
    <property type="entry name" value="ConA-like_dom_sf"/>
</dbReference>
<reference evidence="5 6" key="1">
    <citation type="submission" date="2018-10" db="EMBL/GenBank/DDBJ databases">
        <title>Fifty Aureobasidium pullulans genomes reveal a recombining polyextremotolerant generalist.</title>
        <authorList>
            <person name="Gostincar C."/>
            <person name="Turk M."/>
            <person name="Zajc J."/>
            <person name="Gunde-Cimerman N."/>
        </authorList>
    </citation>
    <scope>NUCLEOTIDE SEQUENCE [LARGE SCALE GENOMIC DNA]</scope>
    <source>
        <strain evidence="3 7">EXF-10751</strain>
        <strain evidence="2 6">EXF-11318</strain>
        <strain evidence="4 5">EXF-4256</strain>
    </source>
</reference>
<dbReference type="InterPro" id="IPR050546">
    <property type="entry name" value="Glycosyl_Hydrlase_16"/>
</dbReference>
<dbReference type="Gene3D" id="2.60.120.200">
    <property type="match status" value="1"/>
</dbReference>
<evidence type="ECO:0000313" key="3">
    <source>
        <dbReference type="EMBL" id="THW65987.1"/>
    </source>
</evidence>
<organism evidence="2 6">
    <name type="scientific">Aureobasidium pullulans</name>
    <name type="common">Black yeast</name>
    <name type="synonym">Pullularia pullulans</name>
    <dbReference type="NCBI Taxonomy" id="5580"/>
    <lineage>
        <taxon>Eukaryota</taxon>
        <taxon>Fungi</taxon>
        <taxon>Dikarya</taxon>
        <taxon>Ascomycota</taxon>
        <taxon>Pezizomycotina</taxon>
        <taxon>Dothideomycetes</taxon>
        <taxon>Dothideomycetidae</taxon>
        <taxon>Dothideales</taxon>
        <taxon>Saccotheciaceae</taxon>
        <taxon>Aureobasidium</taxon>
    </lineage>
</organism>
<evidence type="ECO:0000313" key="7">
    <source>
        <dbReference type="Proteomes" id="UP000310421"/>
    </source>
</evidence>
<dbReference type="Proteomes" id="UP000308014">
    <property type="component" value="Unassembled WGS sequence"/>
</dbReference>
<protein>
    <recommendedName>
        <fullName evidence="1">GH16 domain-containing protein</fullName>
    </recommendedName>
</protein>
<evidence type="ECO:0000313" key="5">
    <source>
        <dbReference type="Proteomes" id="UP000305064"/>
    </source>
</evidence>
<dbReference type="GO" id="GO:0009251">
    <property type="term" value="P:glucan catabolic process"/>
    <property type="evidence" value="ECO:0007669"/>
    <property type="project" value="TreeGrafter"/>
</dbReference>
<accession>A0A4S8ZR73</accession>
<feature type="domain" description="GH16" evidence="1">
    <location>
        <begin position="14"/>
        <end position="305"/>
    </location>
</feature>